<accession>A0A6P6FDJ3</accession>
<protein>
    <submittedName>
        <fullName evidence="4">Uncharacterized protein LOC112213283</fullName>
    </submittedName>
</protein>
<dbReference type="AlphaFoldDB" id="A0A6P6FDJ3"/>
<dbReference type="InterPro" id="IPR029033">
    <property type="entry name" value="His_PPase_superfam"/>
</dbReference>
<organism evidence="3 4">
    <name type="scientific">Bombus impatiens</name>
    <name type="common">Bumblebee</name>
    <dbReference type="NCBI Taxonomy" id="132113"/>
    <lineage>
        <taxon>Eukaryota</taxon>
        <taxon>Metazoa</taxon>
        <taxon>Ecdysozoa</taxon>
        <taxon>Arthropoda</taxon>
        <taxon>Hexapoda</taxon>
        <taxon>Insecta</taxon>
        <taxon>Pterygota</taxon>
        <taxon>Neoptera</taxon>
        <taxon>Endopterygota</taxon>
        <taxon>Hymenoptera</taxon>
        <taxon>Apocrita</taxon>
        <taxon>Aculeata</taxon>
        <taxon>Apoidea</taxon>
        <taxon>Anthophila</taxon>
        <taxon>Apidae</taxon>
        <taxon>Bombus</taxon>
        <taxon>Pyrobombus</taxon>
    </lineage>
</organism>
<dbReference type="SUPFAM" id="SSF53254">
    <property type="entry name" value="Phosphoglycerate mutase-like"/>
    <property type="match status" value="1"/>
</dbReference>
<dbReference type="KEGG" id="bim:112213283"/>
<keyword evidence="1" id="KW-1133">Transmembrane helix</keyword>
<keyword evidence="1" id="KW-0472">Membrane</keyword>
<evidence type="ECO:0000256" key="1">
    <source>
        <dbReference type="SAM" id="Phobius"/>
    </source>
</evidence>
<evidence type="ECO:0000313" key="3">
    <source>
        <dbReference type="Proteomes" id="UP000515180"/>
    </source>
</evidence>
<evidence type="ECO:0000313" key="4">
    <source>
        <dbReference type="RefSeq" id="XP_024225193.1"/>
    </source>
</evidence>
<keyword evidence="3" id="KW-1185">Reference proteome</keyword>
<feature type="transmembrane region" description="Helical" evidence="1">
    <location>
        <begin position="86"/>
        <end position="105"/>
    </location>
</feature>
<dbReference type="Proteomes" id="UP000515180">
    <property type="component" value="Unplaced"/>
</dbReference>
<evidence type="ECO:0000256" key="2">
    <source>
        <dbReference type="SAM" id="SignalP"/>
    </source>
</evidence>
<keyword evidence="2" id="KW-0732">Signal</keyword>
<dbReference type="Gene3D" id="3.40.50.1240">
    <property type="entry name" value="Phosphoglycerate mutase-like"/>
    <property type="match status" value="1"/>
</dbReference>
<dbReference type="OrthoDB" id="10257284at2759"/>
<dbReference type="GO" id="GO:0016791">
    <property type="term" value="F:phosphatase activity"/>
    <property type="evidence" value="ECO:0007669"/>
    <property type="project" value="UniProtKB-ARBA"/>
</dbReference>
<gene>
    <name evidence="4" type="primary">LOC112213283</name>
</gene>
<keyword evidence="1" id="KW-0812">Transmembrane</keyword>
<dbReference type="PROSITE" id="PS00616">
    <property type="entry name" value="HIS_ACID_PHOSPHAT_1"/>
    <property type="match status" value="1"/>
</dbReference>
<dbReference type="GeneID" id="112213283"/>
<proteinExistence type="predicted"/>
<name>A0A6P6FDJ3_BOMIM</name>
<feature type="signal peptide" evidence="2">
    <location>
        <begin position="1"/>
        <end position="22"/>
    </location>
</feature>
<feature type="chain" id="PRO_5028101909" evidence="2">
    <location>
        <begin position="23"/>
        <end position="111"/>
    </location>
</feature>
<dbReference type="RefSeq" id="XP_024225193.1">
    <property type="nucleotide sequence ID" value="XM_024369425.2"/>
</dbReference>
<reference evidence="4" key="1">
    <citation type="submission" date="2025-08" db="UniProtKB">
        <authorList>
            <consortium name="RefSeq"/>
        </authorList>
    </citation>
    <scope>IDENTIFICATION</scope>
</reference>
<dbReference type="InterPro" id="IPR033379">
    <property type="entry name" value="Acid_Pase_AS"/>
</dbReference>
<sequence>MIRIKVCVQLFWFFLILQTTKSKKEDYEVELVQVVFRHGDRTPTKSELYKKLAYNPIYDSLGYGQLTEVSTYYILIIHKVTFSMKYSNIVIDFLFLCFFFIYVRYDFWKLI</sequence>